<dbReference type="EMBL" id="JAPZBO010000002">
    <property type="protein sequence ID" value="KAJ5324576.1"/>
    <property type="molecule type" value="Genomic_DNA"/>
</dbReference>
<dbReference type="Pfam" id="PF22466">
    <property type="entry name" value="PSF3_N"/>
    <property type="match status" value="1"/>
</dbReference>
<dbReference type="GO" id="GO:0000811">
    <property type="term" value="C:GINS complex"/>
    <property type="evidence" value="ECO:0007669"/>
    <property type="project" value="UniProtKB-UniRule"/>
</dbReference>
<dbReference type="Proteomes" id="UP001147746">
    <property type="component" value="Unassembled WGS sequence"/>
</dbReference>
<feature type="domain" description="DNA replication complex GINS protein PSF3 N-terminal" evidence="10">
    <location>
        <begin position="4"/>
        <end position="55"/>
    </location>
</feature>
<keyword evidence="4 6" id="KW-0235">DNA replication</keyword>
<dbReference type="GO" id="GO:1902975">
    <property type="term" value="P:mitotic DNA replication initiation"/>
    <property type="evidence" value="ECO:0007669"/>
    <property type="project" value="TreeGrafter"/>
</dbReference>
<dbReference type="CDD" id="cd21693">
    <property type="entry name" value="GINS_B_Psf3"/>
    <property type="match status" value="1"/>
</dbReference>
<evidence type="ECO:0000259" key="10">
    <source>
        <dbReference type="Pfam" id="PF22466"/>
    </source>
</evidence>
<feature type="region of interest" description="Disordered" evidence="8">
    <location>
        <begin position="952"/>
        <end position="993"/>
    </location>
</feature>
<feature type="region of interest" description="Disordered" evidence="8">
    <location>
        <begin position="195"/>
        <end position="341"/>
    </location>
</feature>
<feature type="compositionally biased region" description="Polar residues" evidence="8">
    <location>
        <begin position="281"/>
        <end position="304"/>
    </location>
</feature>
<dbReference type="InterPro" id="IPR021151">
    <property type="entry name" value="GINS_A"/>
</dbReference>
<dbReference type="SUPFAM" id="SSF160059">
    <property type="entry name" value="PriA/YqbF domain"/>
    <property type="match status" value="1"/>
</dbReference>
<accession>A0A9W9Q978</accession>
<dbReference type="CDD" id="cd11713">
    <property type="entry name" value="GINS_A_psf3"/>
    <property type="match status" value="1"/>
</dbReference>
<feature type="compositionally biased region" description="Polar residues" evidence="8">
    <location>
        <begin position="1039"/>
        <end position="1052"/>
    </location>
</feature>
<organism evidence="11 12">
    <name type="scientific">Penicillium atrosanguineum</name>
    <dbReference type="NCBI Taxonomy" id="1132637"/>
    <lineage>
        <taxon>Eukaryota</taxon>
        <taxon>Fungi</taxon>
        <taxon>Dikarya</taxon>
        <taxon>Ascomycota</taxon>
        <taxon>Pezizomycotina</taxon>
        <taxon>Eurotiomycetes</taxon>
        <taxon>Eurotiomycetidae</taxon>
        <taxon>Eurotiales</taxon>
        <taxon>Aspergillaceae</taxon>
        <taxon>Penicillium</taxon>
    </lineage>
</organism>
<comment type="function">
    <text evidence="6">The GINS complex plays an essential role in the initiation of DNA replication.</text>
</comment>
<evidence type="ECO:0000256" key="8">
    <source>
        <dbReference type="SAM" id="MobiDB-lite"/>
    </source>
</evidence>
<dbReference type="InterPro" id="IPR055221">
    <property type="entry name" value="PSF3_N"/>
</dbReference>
<evidence type="ECO:0000256" key="3">
    <source>
        <dbReference type="ARBA" id="ARBA00015140"/>
    </source>
</evidence>
<keyword evidence="5 6" id="KW-0539">Nucleus</keyword>
<keyword evidence="12" id="KW-1185">Reference proteome</keyword>
<comment type="subunit">
    <text evidence="6">Component of the GINS complex.</text>
</comment>
<keyword evidence="7" id="KW-0175">Coiled coil</keyword>
<name>A0A9W9Q978_9EURO</name>
<feature type="compositionally biased region" description="Polar residues" evidence="8">
    <location>
        <begin position="756"/>
        <end position="766"/>
    </location>
</feature>
<proteinExistence type="inferred from homology"/>
<evidence type="ECO:0000256" key="5">
    <source>
        <dbReference type="ARBA" id="ARBA00023242"/>
    </source>
</evidence>
<comment type="caution">
    <text evidence="11">The sequence shown here is derived from an EMBL/GenBank/DDBJ whole genome shotgun (WGS) entry which is preliminary data.</text>
</comment>
<evidence type="ECO:0000256" key="7">
    <source>
        <dbReference type="SAM" id="Coils"/>
    </source>
</evidence>
<dbReference type="SUPFAM" id="SSF158573">
    <property type="entry name" value="GINS helical bundle-like"/>
    <property type="match status" value="1"/>
</dbReference>
<dbReference type="InterPro" id="IPR036224">
    <property type="entry name" value="GINS_bundle-like_dom_sf"/>
</dbReference>
<sequence>MSYYDIDSALTDAQKLPCTFELEVPGLGILEGNPGEDIKAGTRIDLPLWLGEMLSIGARLGTSRLVTLDMPEALSERVMNALKADPRTVDLRALAPHFYNLSERILEIFEEEDMVDVLSDTFKKRAAEIADHAHNPRGAVGEGVNFLRGLDETERQLFRAAHDRAKEMRIWPPALQSSLCVKHAHNLQAMDAPVMEKARRSSAVKPPVKPPASHSQAPIYHPEAPPSSCPSKSGSSSQPRRLQHPSLSRVKGRSNMYTPPQMSPDRSWLNDQSPVRGGSRTPPQQQRTPTKGTPTLVNPASTLLQDMLKEQRAHRDSRGSAPEDWEDIPRTPERPRTQEDGTFTASERARIVSDAFSAGLRKPKEMAMREMDQYVSKMNKLNFDLKLEVFHRTQQMGNLEKKLERMKSIEEELTKMQRLEEEVEELREAEKDNRRLRESNEELRLELGKRDQAVTEAVQLICQLESKIEQLETGGRTSQMSPSRLVLDGPNASTPKAQAQTTFEIPERTSSRGGTLKSRLSRRRSSDLQLLSKAPSFLLEENQNTAALRSLYVPDDNQSHSAFSEMTKSESYHTMADATEPASPRLSVLSEASELNLIDTSSKWYAYDELEIPVSKALSTTSSLDSYVPPTGPVERKDNQTDSWMQSQTIIQRRQNRAMSDASKVVVPTFGGDLFTSKPRGRQRLDASLFEGARLPPTPDTMSTAYAAVHNGSNGSIAPPKSPPQSRDQLFSGPRLERHRSADELTTRRSRAGSDITDSMQTNCSDTPRLDGRNSESPVIYPFNTVASKASELLGPGSPNNPALESFADLFHPHNIDEAVPPPINRRTPTKSRALQQRSMEFESSPPLTPQDWLAAAQKTPRSRKEKARGFRTEQQEEADRHIISQAAFHDNDSVDSFAVEPEVPGIPTLNMEALAILENPASERLASIPEPEDETGPEPRRRFSFRPAFLNRHNGPRRLQSSPTLSEYFDDEEDGAPSPIIPKTRNPGGAPRRPMSQIITNSADLYSNIPAAIENLEDSPRAFHQSLMEAREGGQPIESATISGRPSTSQNTEHKRRSSLGIFGWMKNVGGKRSEPAPLVSDKFTDVAPKENRNPARLMKEPPQFSVPRASTPDSMDAPTIRPRSMMTVGSDDTTRQPRYMGRRSRRS</sequence>
<reference evidence="11" key="2">
    <citation type="journal article" date="2023" name="IMA Fungus">
        <title>Comparative genomic study of the Penicillium genus elucidates a diverse pangenome and 15 lateral gene transfer events.</title>
        <authorList>
            <person name="Petersen C."/>
            <person name="Sorensen T."/>
            <person name="Nielsen M.R."/>
            <person name="Sondergaard T.E."/>
            <person name="Sorensen J.L."/>
            <person name="Fitzpatrick D.A."/>
            <person name="Frisvad J.C."/>
            <person name="Nielsen K.L."/>
        </authorList>
    </citation>
    <scope>NUCLEOTIDE SEQUENCE</scope>
    <source>
        <strain evidence="11">IBT 21472</strain>
    </source>
</reference>
<feature type="region of interest" description="Disordered" evidence="8">
    <location>
        <begin position="1033"/>
        <end position="1149"/>
    </location>
</feature>
<dbReference type="InterPro" id="IPR038437">
    <property type="entry name" value="GINS_Psf3_sf"/>
</dbReference>
<evidence type="ECO:0000256" key="4">
    <source>
        <dbReference type="ARBA" id="ARBA00022705"/>
    </source>
</evidence>
<feature type="region of interest" description="Disordered" evidence="8">
    <location>
        <begin position="817"/>
        <end position="878"/>
    </location>
</feature>
<evidence type="ECO:0000256" key="6">
    <source>
        <dbReference type="RuleBase" id="RU367161"/>
    </source>
</evidence>
<dbReference type="PANTHER" id="PTHR22768:SF0">
    <property type="entry name" value="DNA REPLICATION COMPLEX GINS PROTEIN PSF3"/>
    <property type="match status" value="1"/>
</dbReference>
<comment type="subcellular location">
    <subcellularLocation>
        <location evidence="1 6">Nucleus</location>
    </subcellularLocation>
</comment>
<comment type="similarity">
    <text evidence="2 6">Belongs to the GINS3/PSF3 family.</text>
</comment>
<feature type="region of interest" description="Disordered" evidence="8">
    <location>
        <begin position="489"/>
        <end position="521"/>
    </location>
</feature>
<evidence type="ECO:0000259" key="9">
    <source>
        <dbReference type="Pfam" id="PF05916"/>
    </source>
</evidence>
<dbReference type="InterPro" id="IPR010492">
    <property type="entry name" value="GINS_Psf3"/>
</dbReference>
<feature type="compositionally biased region" description="Basic and acidic residues" evidence="8">
    <location>
        <begin position="307"/>
        <end position="318"/>
    </location>
</feature>
<feature type="coiled-coil region" evidence="7">
    <location>
        <begin position="392"/>
        <end position="446"/>
    </location>
</feature>
<evidence type="ECO:0000256" key="1">
    <source>
        <dbReference type="ARBA" id="ARBA00004123"/>
    </source>
</evidence>
<feature type="compositionally biased region" description="Low complexity" evidence="8">
    <location>
        <begin position="229"/>
        <end position="239"/>
    </location>
</feature>
<feature type="compositionally biased region" description="Basic and acidic residues" evidence="8">
    <location>
        <begin position="1084"/>
        <end position="1101"/>
    </location>
</feature>
<evidence type="ECO:0000313" key="12">
    <source>
        <dbReference type="Proteomes" id="UP001147746"/>
    </source>
</evidence>
<dbReference type="PANTHER" id="PTHR22768">
    <property type="entry name" value="DNA REPLICATION COMPLEX GINS PROTEIN PSF3"/>
    <property type="match status" value="1"/>
</dbReference>
<gene>
    <name evidence="11" type="ORF">N7476_003176</name>
</gene>
<feature type="compositionally biased region" description="Polar residues" evidence="8">
    <location>
        <begin position="491"/>
        <end position="503"/>
    </location>
</feature>
<evidence type="ECO:0000313" key="11">
    <source>
        <dbReference type="EMBL" id="KAJ5324576.1"/>
    </source>
</evidence>
<evidence type="ECO:0000256" key="2">
    <source>
        <dbReference type="ARBA" id="ARBA00006343"/>
    </source>
</evidence>
<feature type="compositionally biased region" description="Basic and acidic residues" evidence="8">
    <location>
        <begin position="327"/>
        <end position="339"/>
    </location>
</feature>
<dbReference type="AlphaFoldDB" id="A0A9W9Q978"/>
<feature type="domain" description="GINS subunit" evidence="9">
    <location>
        <begin position="74"/>
        <end position="171"/>
    </location>
</feature>
<reference evidence="11" key="1">
    <citation type="submission" date="2022-12" db="EMBL/GenBank/DDBJ databases">
        <authorList>
            <person name="Petersen C."/>
        </authorList>
    </citation>
    <scope>NUCLEOTIDE SEQUENCE</scope>
    <source>
        <strain evidence="11">IBT 21472</strain>
    </source>
</reference>
<feature type="compositionally biased region" description="Basic and acidic residues" evidence="8">
    <location>
        <begin position="735"/>
        <end position="747"/>
    </location>
</feature>
<dbReference type="Pfam" id="PF05916">
    <property type="entry name" value="Sld5"/>
    <property type="match status" value="1"/>
</dbReference>
<feature type="region of interest" description="Disordered" evidence="8">
    <location>
        <begin position="692"/>
        <end position="777"/>
    </location>
</feature>
<dbReference type="Gene3D" id="1.20.58.2050">
    <property type="match status" value="1"/>
</dbReference>
<feature type="compositionally biased region" description="Basic and acidic residues" evidence="8">
    <location>
        <begin position="868"/>
        <end position="878"/>
    </location>
</feature>
<feature type="region of interest" description="Disordered" evidence="8">
    <location>
        <begin position="622"/>
        <end position="642"/>
    </location>
</feature>
<protein>
    <recommendedName>
        <fullName evidence="3 6">DNA replication complex GINS protein PSF3</fullName>
    </recommendedName>
</protein>